<organism evidence="3 4">
    <name type="scientific">Gryllus longicercus</name>
    <dbReference type="NCBI Taxonomy" id="2509291"/>
    <lineage>
        <taxon>Eukaryota</taxon>
        <taxon>Metazoa</taxon>
        <taxon>Ecdysozoa</taxon>
        <taxon>Arthropoda</taxon>
        <taxon>Hexapoda</taxon>
        <taxon>Insecta</taxon>
        <taxon>Pterygota</taxon>
        <taxon>Neoptera</taxon>
        <taxon>Polyneoptera</taxon>
        <taxon>Orthoptera</taxon>
        <taxon>Ensifera</taxon>
        <taxon>Gryllidea</taxon>
        <taxon>Grylloidea</taxon>
        <taxon>Gryllidae</taxon>
        <taxon>Gryllinae</taxon>
        <taxon>Gryllus</taxon>
    </lineage>
</organism>
<dbReference type="Proteomes" id="UP001378592">
    <property type="component" value="Unassembled WGS sequence"/>
</dbReference>
<dbReference type="GO" id="GO:0005576">
    <property type="term" value="C:extracellular region"/>
    <property type="evidence" value="ECO:0007669"/>
    <property type="project" value="InterPro"/>
</dbReference>
<dbReference type="PROSITE" id="PS51390">
    <property type="entry name" value="WAP"/>
    <property type="match status" value="1"/>
</dbReference>
<dbReference type="SUPFAM" id="SSF57256">
    <property type="entry name" value="Elafin-like"/>
    <property type="match status" value="1"/>
</dbReference>
<dbReference type="AlphaFoldDB" id="A0AAN9VR42"/>
<feature type="signal peptide" evidence="1">
    <location>
        <begin position="1"/>
        <end position="23"/>
    </location>
</feature>
<dbReference type="PRINTS" id="PR00003">
    <property type="entry name" value="4DISULPHCORE"/>
</dbReference>
<dbReference type="Gene3D" id="4.10.75.10">
    <property type="entry name" value="Elafin-like"/>
    <property type="match status" value="1"/>
</dbReference>
<evidence type="ECO:0000313" key="3">
    <source>
        <dbReference type="EMBL" id="KAK7865262.1"/>
    </source>
</evidence>
<keyword evidence="1" id="KW-0732">Signal</keyword>
<gene>
    <name evidence="3" type="ORF">R5R35_012381</name>
</gene>
<accession>A0AAN9VR42</accession>
<evidence type="ECO:0000259" key="2">
    <source>
        <dbReference type="PROSITE" id="PS51390"/>
    </source>
</evidence>
<dbReference type="Pfam" id="PF00095">
    <property type="entry name" value="WAP"/>
    <property type="match status" value="1"/>
</dbReference>
<dbReference type="EMBL" id="JAZDUA010000182">
    <property type="protein sequence ID" value="KAK7865262.1"/>
    <property type="molecule type" value="Genomic_DNA"/>
</dbReference>
<proteinExistence type="predicted"/>
<reference evidence="3 4" key="1">
    <citation type="submission" date="2024-03" db="EMBL/GenBank/DDBJ databases">
        <title>The genome assembly and annotation of the cricket Gryllus longicercus Weissman &amp; Gray.</title>
        <authorList>
            <person name="Szrajer S."/>
            <person name="Gray D."/>
            <person name="Ylla G."/>
        </authorList>
    </citation>
    <scope>NUCLEOTIDE SEQUENCE [LARGE SCALE GENOMIC DNA]</scope>
    <source>
        <strain evidence="3">DAG 2021-001</strain>
        <tissue evidence="3">Whole body minus gut</tissue>
    </source>
</reference>
<dbReference type="InterPro" id="IPR036645">
    <property type="entry name" value="Elafin-like_sf"/>
</dbReference>
<dbReference type="GO" id="GO:0030414">
    <property type="term" value="F:peptidase inhibitor activity"/>
    <property type="evidence" value="ECO:0007669"/>
    <property type="project" value="InterPro"/>
</dbReference>
<evidence type="ECO:0000313" key="4">
    <source>
        <dbReference type="Proteomes" id="UP001378592"/>
    </source>
</evidence>
<name>A0AAN9VR42_9ORTH</name>
<sequence length="69" mass="7295">MAANMKIILLLAICGLLVLNCDAVKPGRCQRVRPGQVGICVSQCRVDENCAGRMKCCGNGCGTVCRNPV</sequence>
<dbReference type="InterPro" id="IPR008197">
    <property type="entry name" value="WAP_dom"/>
</dbReference>
<protein>
    <recommendedName>
        <fullName evidence="2">WAP domain-containing protein</fullName>
    </recommendedName>
</protein>
<feature type="chain" id="PRO_5042848864" description="WAP domain-containing protein" evidence="1">
    <location>
        <begin position="24"/>
        <end position="69"/>
    </location>
</feature>
<feature type="domain" description="WAP" evidence="2">
    <location>
        <begin position="22"/>
        <end position="69"/>
    </location>
</feature>
<dbReference type="FunFam" id="4.10.75.10:FF:000001">
    <property type="entry name" value="Anosmin 1"/>
    <property type="match status" value="1"/>
</dbReference>
<comment type="caution">
    <text evidence="3">The sequence shown here is derived from an EMBL/GenBank/DDBJ whole genome shotgun (WGS) entry which is preliminary data.</text>
</comment>
<dbReference type="SMART" id="SM00217">
    <property type="entry name" value="WAP"/>
    <property type="match status" value="1"/>
</dbReference>
<evidence type="ECO:0000256" key="1">
    <source>
        <dbReference type="SAM" id="SignalP"/>
    </source>
</evidence>
<keyword evidence="4" id="KW-1185">Reference proteome</keyword>